<accession>A0A1W6K382</accession>
<dbReference type="InterPro" id="IPR026870">
    <property type="entry name" value="Zinc_ribbon_dom"/>
</dbReference>
<evidence type="ECO:0000313" key="3">
    <source>
        <dbReference type="Proteomes" id="UP000193404"/>
    </source>
</evidence>
<dbReference type="Pfam" id="PF13240">
    <property type="entry name" value="Zn_Ribbon_1"/>
    <property type="match status" value="1"/>
</dbReference>
<keyword evidence="3" id="KW-1185">Reference proteome</keyword>
<dbReference type="RefSeq" id="WP_148692739.1">
    <property type="nucleotide sequence ID" value="NZ_CP020477.1"/>
</dbReference>
<sequence>MSIICPYCGYANPDEALYCMRCGARLNPGSFTGTFQQPYTQQDNLPKEMFDINNQMQGDISKPYESVKSFITRKKTIVKIMSNQVIRDGYINLKIESFVPAVITSAYIQNPYIPATYINPNVLNPGNTDVKIYFGNRSSLVPGESYILIMALNISPGNDNVPSIKLDMPTVVKYES</sequence>
<evidence type="ECO:0000259" key="1">
    <source>
        <dbReference type="Pfam" id="PF13240"/>
    </source>
</evidence>
<dbReference type="InterPro" id="IPR009321">
    <property type="entry name" value="DUF973"/>
</dbReference>
<dbReference type="Pfam" id="PF06157">
    <property type="entry name" value="DUF973"/>
    <property type="match status" value="1"/>
</dbReference>
<feature type="domain" description="Zinc-ribbon" evidence="1">
    <location>
        <begin position="5"/>
        <end position="26"/>
    </location>
</feature>
<proteinExistence type="predicted"/>
<protein>
    <recommendedName>
        <fullName evidence="1">Zinc-ribbon domain-containing protein</fullName>
    </recommendedName>
</protein>
<name>A0A1W6K382_9CREN</name>
<dbReference type="Proteomes" id="UP000193404">
    <property type="component" value="Chromosome"/>
</dbReference>
<organism evidence="2 3">
    <name type="scientific">Acidianus manzaensis</name>
    <dbReference type="NCBI Taxonomy" id="282676"/>
    <lineage>
        <taxon>Archaea</taxon>
        <taxon>Thermoproteota</taxon>
        <taxon>Thermoprotei</taxon>
        <taxon>Sulfolobales</taxon>
        <taxon>Sulfolobaceae</taxon>
        <taxon>Acidianus</taxon>
    </lineage>
</organism>
<gene>
    <name evidence="2" type="ORF">B6F84_13590</name>
</gene>
<dbReference type="KEGG" id="aman:B6F84_13590"/>
<dbReference type="OrthoDB" id="43683at2157"/>
<evidence type="ECO:0000313" key="2">
    <source>
        <dbReference type="EMBL" id="ARM76945.1"/>
    </source>
</evidence>
<dbReference type="GeneID" id="41591972"/>
<dbReference type="EMBL" id="CP020477">
    <property type="protein sequence ID" value="ARM76945.1"/>
    <property type="molecule type" value="Genomic_DNA"/>
</dbReference>
<reference evidence="2 3" key="1">
    <citation type="submission" date="2017-03" db="EMBL/GenBank/DDBJ databases">
        <title>Sulfur activation and transportation mechanism of thermophilic Archaea Acidianus manzaensis YN-25.</title>
        <authorList>
            <person name="Ma Y."/>
            <person name="Yang Y."/>
            <person name="Xia J."/>
        </authorList>
    </citation>
    <scope>NUCLEOTIDE SEQUENCE [LARGE SCALE GENOMIC DNA]</scope>
    <source>
        <strain evidence="2 3">YN-25</strain>
    </source>
</reference>
<dbReference type="AlphaFoldDB" id="A0A1W6K382"/>